<accession>A0A4U0VRU6</accession>
<dbReference type="InterPro" id="IPR002347">
    <property type="entry name" value="SDR_fam"/>
</dbReference>
<evidence type="ECO:0000256" key="1">
    <source>
        <dbReference type="SAM" id="Coils"/>
    </source>
</evidence>
<keyword evidence="3" id="KW-1185">Reference proteome</keyword>
<dbReference type="GO" id="GO:0016616">
    <property type="term" value="F:oxidoreductase activity, acting on the CH-OH group of donors, NAD or NADP as acceptor"/>
    <property type="evidence" value="ECO:0007669"/>
    <property type="project" value="TreeGrafter"/>
</dbReference>
<sequence>SFILLTNDPYKQAIAQRFGIRVKRLEQLRDVVAREEREYHNRVLVFRRELQAEQDRLDEEEDDEDEVVLKRPGKTWTSSTKRSEHKIVDPNDFVRAPQTPRNGTVRGRGAASGLGLGFLSAYSSDPSNNIIAVDKTAVPSPASEKATCFEVDVTSEAAIQSLAKKLQGRPLDLVVHSAGIRGLVPAVEASHPSDVASAETLEVMDEATMLRTFQINTLGTFTLVRALLPNLRASVTQARVIVMSSRMGSVSYNKTGAGYAYRASKAALNAIVKSFSIDVPSVAFVLCHPGRVATGLVKCREEGAIDVQEAVEGLLPLFEGWGKEDSGRFYDRFGASIGW</sequence>
<feature type="coiled-coil region" evidence="1">
    <location>
        <begin position="43"/>
        <end position="70"/>
    </location>
</feature>
<dbReference type="AlphaFoldDB" id="A0A4U0VRU6"/>
<evidence type="ECO:0008006" key="4">
    <source>
        <dbReference type="Google" id="ProtNLM"/>
    </source>
</evidence>
<protein>
    <recommendedName>
        <fullName evidence="4">NAD(P)-binding protein</fullName>
    </recommendedName>
</protein>
<dbReference type="Proteomes" id="UP000308768">
    <property type="component" value="Unassembled WGS sequence"/>
</dbReference>
<proteinExistence type="predicted"/>
<dbReference type="EMBL" id="NAJN01002470">
    <property type="protein sequence ID" value="TKA52290.1"/>
    <property type="molecule type" value="Genomic_DNA"/>
</dbReference>
<feature type="non-terminal residue" evidence="2">
    <location>
        <position position="1"/>
    </location>
</feature>
<dbReference type="SUPFAM" id="SSF51735">
    <property type="entry name" value="NAD(P)-binding Rossmann-fold domains"/>
    <property type="match status" value="1"/>
</dbReference>
<dbReference type="PRINTS" id="PR00081">
    <property type="entry name" value="GDHRDH"/>
</dbReference>
<reference evidence="2 3" key="1">
    <citation type="submission" date="2017-03" db="EMBL/GenBank/DDBJ databases">
        <title>Genomes of endolithic fungi from Antarctica.</title>
        <authorList>
            <person name="Coleine C."/>
            <person name="Masonjones S."/>
            <person name="Stajich J.E."/>
        </authorList>
    </citation>
    <scope>NUCLEOTIDE SEQUENCE [LARGE SCALE GENOMIC DNA]</scope>
    <source>
        <strain evidence="2 3">CCFEE 5187</strain>
    </source>
</reference>
<organism evidence="2 3">
    <name type="scientific">Cryomyces minteri</name>
    <dbReference type="NCBI Taxonomy" id="331657"/>
    <lineage>
        <taxon>Eukaryota</taxon>
        <taxon>Fungi</taxon>
        <taxon>Dikarya</taxon>
        <taxon>Ascomycota</taxon>
        <taxon>Pezizomycotina</taxon>
        <taxon>Dothideomycetes</taxon>
        <taxon>Dothideomycetes incertae sedis</taxon>
        <taxon>Cryomyces</taxon>
    </lineage>
</organism>
<dbReference type="OrthoDB" id="5296at2759"/>
<evidence type="ECO:0000313" key="2">
    <source>
        <dbReference type="EMBL" id="TKA52290.1"/>
    </source>
</evidence>
<dbReference type="InterPro" id="IPR052184">
    <property type="entry name" value="SDR_enzymes"/>
</dbReference>
<dbReference type="PANTHER" id="PTHR45458:SF1">
    <property type="entry name" value="SHORT CHAIN DEHYDROGENASE"/>
    <property type="match status" value="1"/>
</dbReference>
<dbReference type="Pfam" id="PF00106">
    <property type="entry name" value="adh_short"/>
    <property type="match status" value="1"/>
</dbReference>
<dbReference type="InterPro" id="IPR036291">
    <property type="entry name" value="NAD(P)-bd_dom_sf"/>
</dbReference>
<dbReference type="Gene3D" id="3.40.50.720">
    <property type="entry name" value="NAD(P)-binding Rossmann-like Domain"/>
    <property type="match status" value="1"/>
</dbReference>
<evidence type="ECO:0000313" key="3">
    <source>
        <dbReference type="Proteomes" id="UP000308768"/>
    </source>
</evidence>
<gene>
    <name evidence="2" type="ORF">B0A49_12830</name>
</gene>
<name>A0A4U0VRU6_9PEZI</name>
<keyword evidence="1" id="KW-0175">Coiled coil</keyword>
<comment type="caution">
    <text evidence="2">The sequence shown here is derived from an EMBL/GenBank/DDBJ whole genome shotgun (WGS) entry which is preliminary data.</text>
</comment>
<dbReference type="PANTHER" id="PTHR45458">
    <property type="entry name" value="SHORT-CHAIN DEHYDROGENASE/REDUCTASE SDR"/>
    <property type="match status" value="1"/>
</dbReference>